<evidence type="ECO:0000313" key="1">
    <source>
        <dbReference type="EMBL" id="CAG8459673.1"/>
    </source>
</evidence>
<reference evidence="1" key="1">
    <citation type="submission" date="2021-06" db="EMBL/GenBank/DDBJ databases">
        <authorList>
            <person name="Kallberg Y."/>
            <person name="Tangrot J."/>
            <person name="Rosling A."/>
        </authorList>
    </citation>
    <scope>NUCLEOTIDE SEQUENCE</scope>
    <source>
        <strain evidence="1">CL356</strain>
    </source>
</reference>
<sequence>MSTSKFRATLAHDIGSLLNDDGDLDEYNVVIQVGQPPNSQRFYAHSIILRARSPYFRTALSKKWAKRDGDVMTFSKPNIAPKVFDTILQFIYSGEVSLQNKSIADALELLVATDELLLSELSDYVQEYLLCQEAGWLKDNIIVLWRKIHQYESCRKLQEYCLQLICKEPRYLFDSDEFLTMDETLLIPFLKLDNLQISEVEIWNHIIRWGIAQTPLLPQTHITNWTTDDFDALAKKLKNCMPYIGFSQISSSDFFDKVWPYRNILPVHMLEDSMRYHLKPSCPPQPVVFAKRLQFDSALIRPCHAALLSSWIDRLGQKRYLYEEIPYRFQLLIRGTRDGFDSSTFHERCDDKGKTVVVMKIHDTGEIIGGFSPITWMVRDGYWNTEDSFIFTFGHRGAIEDAKLSRVSRQRSYYAIRFNGMEYGPCFGDRDLSMKGVFNMEGSCSCQKDDYLDGVTDSTLFSVDEYEVFK</sequence>
<keyword evidence="2" id="KW-1185">Reference proteome</keyword>
<dbReference type="EMBL" id="CAJVPT010001269">
    <property type="protein sequence ID" value="CAG8459673.1"/>
    <property type="molecule type" value="Genomic_DNA"/>
</dbReference>
<gene>
    <name evidence="1" type="ORF">ACOLOM_LOCUS1118</name>
</gene>
<dbReference type="Proteomes" id="UP000789525">
    <property type="component" value="Unassembled WGS sequence"/>
</dbReference>
<comment type="caution">
    <text evidence="1">The sequence shown here is derived from an EMBL/GenBank/DDBJ whole genome shotgun (WGS) entry which is preliminary data.</text>
</comment>
<name>A0ACA9K9E6_9GLOM</name>
<proteinExistence type="predicted"/>
<protein>
    <submittedName>
        <fullName evidence="1">14929_t:CDS:1</fullName>
    </submittedName>
</protein>
<evidence type="ECO:0000313" key="2">
    <source>
        <dbReference type="Proteomes" id="UP000789525"/>
    </source>
</evidence>
<organism evidence="1 2">
    <name type="scientific">Acaulospora colombiana</name>
    <dbReference type="NCBI Taxonomy" id="27376"/>
    <lineage>
        <taxon>Eukaryota</taxon>
        <taxon>Fungi</taxon>
        <taxon>Fungi incertae sedis</taxon>
        <taxon>Mucoromycota</taxon>
        <taxon>Glomeromycotina</taxon>
        <taxon>Glomeromycetes</taxon>
        <taxon>Diversisporales</taxon>
        <taxon>Acaulosporaceae</taxon>
        <taxon>Acaulospora</taxon>
    </lineage>
</organism>
<feature type="non-terminal residue" evidence="1">
    <location>
        <position position="470"/>
    </location>
</feature>
<accession>A0ACA9K9E6</accession>